<protein>
    <recommendedName>
        <fullName evidence="4">Lipoprotein</fullName>
    </recommendedName>
</protein>
<reference evidence="2" key="1">
    <citation type="submission" date="2022-12" db="EMBL/GenBank/DDBJ databases">
        <title>Clostridium sp. nov., isolated from industrial wastewater.</title>
        <authorList>
            <person name="Jiayan W."/>
        </authorList>
    </citation>
    <scope>NUCLEOTIDE SEQUENCE</scope>
    <source>
        <strain evidence="2">ZC22-4</strain>
    </source>
</reference>
<organism evidence="2 3">
    <name type="scientific">Clostridium brassicae</name>
    <dbReference type="NCBI Taxonomy" id="2999072"/>
    <lineage>
        <taxon>Bacteria</taxon>
        <taxon>Bacillati</taxon>
        <taxon>Bacillota</taxon>
        <taxon>Clostridia</taxon>
        <taxon>Eubacteriales</taxon>
        <taxon>Clostridiaceae</taxon>
        <taxon>Clostridium</taxon>
    </lineage>
</organism>
<evidence type="ECO:0008006" key="4">
    <source>
        <dbReference type="Google" id="ProtNLM"/>
    </source>
</evidence>
<proteinExistence type="predicted"/>
<name>A0ABT4D6Q4_9CLOT</name>
<feature type="region of interest" description="Disordered" evidence="1">
    <location>
        <begin position="25"/>
        <end position="84"/>
    </location>
</feature>
<dbReference type="EMBL" id="JAPQFJ010000003">
    <property type="protein sequence ID" value="MCY6957974.1"/>
    <property type="molecule type" value="Genomic_DNA"/>
</dbReference>
<sequence length="177" mass="20327">MKKTIFKKWWFWVIIVVLIGIGGSNNDDKKSATDTSTKPATEQKKEKTSEEIAAEKKAKEEETKKLEAERKAKQAEEAKEKAKIEESDKEATLITTVQEIVKENLKAPSTAKFPWGFDKYKIKETNSENKDMTIFYITGYVDAENSFGAKIRNNFIVKMECTKDLSKYRVLDIKITE</sequence>
<evidence type="ECO:0000313" key="3">
    <source>
        <dbReference type="Proteomes" id="UP001144612"/>
    </source>
</evidence>
<gene>
    <name evidence="2" type="ORF">OW729_05065</name>
</gene>
<comment type="caution">
    <text evidence="2">The sequence shown here is derived from an EMBL/GenBank/DDBJ whole genome shotgun (WGS) entry which is preliminary data.</text>
</comment>
<dbReference type="Proteomes" id="UP001144612">
    <property type="component" value="Unassembled WGS sequence"/>
</dbReference>
<dbReference type="RefSeq" id="WP_268060372.1">
    <property type="nucleotide sequence ID" value="NZ_JAPQFJ010000003.1"/>
</dbReference>
<keyword evidence="3" id="KW-1185">Reference proteome</keyword>
<feature type="compositionally biased region" description="Basic and acidic residues" evidence="1">
    <location>
        <begin position="41"/>
        <end position="84"/>
    </location>
</feature>
<accession>A0ABT4D6Q4</accession>
<evidence type="ECO:0000313" key="2">
    <source>
        <dbReference type="EMBL" id="MCY6957974.1"/>
    </source>
</evidence>
<evidence type="ECO:0000256" key="1">
    <source>
        <dbReference type="SAM" id="MobiDB-lite"/>
    </source>
</evidence>